<feature type="compositionally biased region" description="Polar residues" evidence="1">
    <location>
        <begin position="36"/>
        <end position="54"/>
    </location>
</feature>
<organism evidence="3 4">
    <name type="scientific">Modestobacter caceresii</name>
    <dbReference type="NCBI Taxonomy" id="1522368"/>
    <lineage>
        <taxon>Bacteria</taxon>
        <taxon>Bacillati</taxon>
        <taxon>Actinomycetota</taxon>
        <taxon>Actinomycetes</taxon>
        <taxon>Geodermatophilales</taxon>
        <taxon>Geodermatophilaceae</taxon>
        <taxon>Modestobacter</taxon>
    </lineage>
</organism>
<keyword evidence="4" id="KW-1185">Reference proteome</keyword>
<proteinExistence type="predicted"/>
<accession>A0A098YCB9</accession>
<sequence length="60" mass="5876">MRPRAALLCSAGAAALLLTGCGQDDDVEPVPAVTTTFAETPGSTDAEQTTSPSATGDAAP</sequence>
<comment type="caution">
    <text evidence="3">The sequence shown here is derived from an EMBL/GenBank/DDBJ whole genome shotgun (WGS) entry which is preliminary data.</text>
</comment>
<keyword evidence="2" id="KW-0732">Signal</keyword>
<dbReference type="EMBL" id="JPMX01000023">
    <property type="protein sequence ID" value="KGH47391.1"/>
    <property type="molecule type" value="Genomic_DNA"/>
</dbReference>
<dbReference type="STRING" id="1522368.IN07_07180"/>
<evidence type="ECO:0000256" key="1">
    <source>
        <dbReference type="SAM" id="MobiDB-lite"/>
    </source>
</evidence>
<feature type="signal peptide" evidence="2">
    <location>
        <begin position="1"/>
        <end position="24"/>
    </location>
</feature>
<gene>
    <name evidence="3" type="ORF">IN07_07180</name>
</gene>
<name>A0A098YCB9_9ACTN</name>
<protein>
    <submittedName>
        <fullName evidence="3">Uncharacterized protein</fullName>
    </submittedName>
</protein>
<evidence type="ECO:0000313" key="4">
    <source>
        <dbReference type="Proteomes" id="UP000029713"/>
    </source>
</evidence>
<evidence type="ECO:0000313" key="3">
    <source>
        <dbReference type="EMBL" id="KGH47391.1"/>
    </source>
</evidence>
<dbReference type="AlphaFoldDB" id="A0A098YCB9"/>
<dbReference type="PROSITE" id="PS51257">
    <property type="entry name" value="PROKAR_LIPOPROTEIN"/>
    <property type="match status" value="1"/>
</dbReference>
<dbReference type="RefSeq" id="WP_036334661.1">
    <property type="nucleotide sequence ID" value="NZ_JPMX01000023.1"/>
</dbReference>
<feature type="chain" id="PRO_5005166019" evidence="2">
    <location>
        <begin position="25"/>
        <end position="60"/>
    </location>
</feature>
<reference evidence="3 4" key="1">
    <citation type="submission" date="2014-07" db="EMBL/GenBank/DDBJ databases">
        <title>Biosystematic studies on Modestobacter strains isolated from extreme hyper-arid desert soil and from historic building.</title>
        <authorList>
            <person name="Bukarasam K."/>
            <person name="Bull A."/>
            <person name="Girard G."/>
            <person name="van Wezel G."/>
            <person name="Goodfellow M."/>
        </authorList>
    </citation>
    <scope>NUCLEOTIDE SEQUENCE [LARGE SCALE GENOMIC DNA]</scope>
    <source>
        <strain evidence="3 4">KNN45-2b</strain>
    </source>
</reference>
<feature type="region of interest" description="Disordered" evidence="1">
    <location>
        <begin position="36"/>
        <end position="60"/>
    </location>
</feature>
<dbReference type="Proteomes" id="UP000029713">
    <property type="component" value="Unassembled WGS sequence"/>
</dbReference>
<evidence type="ECO:0000256" key="2">
    <source>
        <dbReference type="SAM" id="SignalP"/>
    </source>
</evidence>